<evidence type="ECO:0000256" key="2">
    <source>
        <dbReference type="ARBA" id="ARBA00022737"/>
    </source>
</evidence>
<evidence type="ECO:0000313" key="8">
    <source>
        <dbReference type="EMBL" id="KAF0730971.1"/>
    </source>
</evidence>
<keyword evidence="3 5" id="KW-0863">Zinc-finger</keyword>
<gene>
    <name evidence="8" type="ORF">FWK35_00034936</name>
</gene>
<dbReference type="PANTHER" id="PTHR23235:SF178">
    <property type="entry name" value="C2H2-TYPE DOMAIN-CONTAINING PROTEIN-RELATED"/>
    <property type="match status" value="1"/>
</dbReference>
<feature type="region of interest" description="Disordered" evidence="6">
    <location>
        <begin position="1"/>
        <end position="32"/>
    </location>
</feature>
<dbReference type="SMART" id="SM00355">
    <property type="entry name" value="ZnF_C2H2"/>
    <property type="match status" value="4"/>
</dbReference>
<dbReference type="OrthoDB" id="6077919at2759"/>
<dbReference type="Proteomes" id="UP000478052">
    <property type="component" value="Unassembled WGS sequence"/>
</dbReference>
<evidence type="ECO:0000259" key="7">
    <source>
        <dbReference type="PROSITE" id="PS50157"/>
    </source>
</evidence>
<feature type="domain" description="C2H2-type" evidence="7">
    <location>
        <begin position="144"/>
        <end position="171"/>
    </location>
</feature>
<dbReference type="FunFam" id="3.30.160.60:FF:000478">
    <property type="entry name" value="Zinc finger protein 133"/>
    <property type="match status" value="1"/>
</dbReference>
<dbReference type="InterPro" id="IPR036236">
    <property type="entry name" value="Znf_C2H2_sf"/>
</dbReference>
<dbReference type="InterPro" id="IPR013087">
    <property type="entry name" value="Znf_C2H2_type"/>
</dbReference>
<evidence type="ECO:0000256" key="6">
    <source>
        <dbReference type="SAM" id="MobiDB-lite"/>
    </source>
</evidence>
<dbReference type="PROSITE" id="PS50157">
    <property type="entry name" value="ZINC_FINGER_C2H2_2"/>
    <property type="match status" value="4"/>
</dbReference>
<keyword evidence="2" id="KW-0677">Repeat</keyword>
<dbReference type="FunFam" id="3.30.160.60:FF:000290">
    <property type="entry name" value="Zinc finger protein 697 isoform X1"/>
    <property type="match status" value="1"/>
</dbReference>
<dbReference type="Pfam" id="PF00096">
    <property type="entry name" value="zf-C2H2"/>
    <property type="match status" value="3"/>
</dbReference>
<evidence type="ECO:0000256" key="5">
    <source>
        <dbReference type="PROSITE-ProRule" id="PRU00042"/>
    </source>
</evidence>
<evidence type="ECO:0000256" key="1">
    <source>
        <dbReference type="ARBA" id="ARBA00022723"/>
    </source>
</evidence>
<name>A0A6G0WU34_APHCR</name>
<organism evidence="8 9">
    <name type="scientific">Aphis craccivora</name>
    <name type="common">Cowpea aphid</name>
    <dbReference type="NCBI Taxonomy" id="307492"/>
    <lineage>
        <taxon>Eukaryota</taxon>
        <taxon>Metazoa</taxon>
        <taxon>Ecdysozoa</taxon>
        <taxon>Arthropoda</taxon>
        <taxon>Hexapoda</taxon>
        <taxon>Insecta</taxon>
        <taxon>Pterygota</taxon>
        <taxon>Neoptera</taxon>
        <taxon>Paraneoptera</taxon>
        <taxon>Hemiptera</taxon>
        <taxon>Sternorrhyncha</taxon>
        <taxon>Aphidomorpha</taxon>
        <taxon>Aphidoidea</taxon>
        <taxon>Aphididae</taxon>
        <taxon>Aphidini</taxon>
        <taxon>Aphis</taxon>
        <taxon>Aphis</taxon>
    </lineage>
</organism>
<dbReference type="GO" id="GO:0008270">
    <property type="term" value="F:zinc ion binding"/>
    <property type="evidence" value="ECO:0007669"/>
    <property type="project" value="UniProtKB-KW"/>
</dbReference>
<evidence type="ECO:0000256" key="3">
    <source>
        <dbReference type="ARBA" id="ARBA00022771"/>
    </source>
</evidence>
<keyword evidence="1" id="KW-0479">Metal-binding</keyword>
<dbReference type="AlphaFoldDB" id="A0A6G0WU34"/>
<evidence type="ECO:0000313" key="9">
    <source>
        <dbReference type="Proteomes" id="UP000478052"/>
    </source>
</evidence>
<proteinExistence type="predicted"/>
<dbReference type="FunFam" id="3.30.160.60:FF:002343">
    <property type="entry name" value="Zinc finger protein 33A"/>
    <property type="match status" value="1"/>
</dbReference>
<keyword evidence="9" id="KW-1185">Reference proteome</keyword>
<feature type="domain" description="C2H2-type" evidence="7">
    <location>
        <begin position="88"/>
        <end position="115"/>
    </location>
</feature>
<dbReference type="Gene3D" id="3.30.160.60">
    <property type="entry name" value="Classic Zinc Finger"/>
    <property type="match status" value="4"/>
</dbReference>
<feature type="domain" description="C2H2-type" evidence="7">
    <location>
        <begin position="172"/>
        <end position="199"/>
    </location>
</feature>
<evidence type="ECO:0000256" key="4">
    <source>
        <dbReference type="ARBA" id="ARBA00022833"/>
    </source>
</evidence>
<dbReference type="GO" id="GO:0000981">
    <property type="term" value="F:DNA-binding transcription factor activity, RNA polymerase II-specific"/>
    <property type="evidence" value="ECO:0007669"/>
    <property type="project" value="TreeGrafter"/>
</dbReference>
<sequence length="199" mass="23251">TTDEEYSENSHLRSEDITDKKTYDNNERVPSEDSKRNLIIPVAWDDHKSKYRAIADTDLYFSGHYTEESNIAYSSTNHENVHIWKSSHGCDVCFRSFISKSKICMHKRTHTGEKPYACNVYGRSFSEKSNLVKHLRTHIEKKPYVCNVCGRLFIVKSTLVRHRSTHTGEKPYTCDICGRSFKRKSYLVEHNRTHTDEKP</sequence>
<protein>
    <submittedName>
        <fullName evidence="8">Zinc finger protein 180-like</fullName>
    </submittedName>
</protein>
<reference evidence="8 9" key="1">
    <citation type="submission" date="2019-08" db="EMBL/GenBank/DDBJ databases">
        <title>Whole genome of Aphis craccivora.</title>
        <authorList>
            <person name="Voronova N.V."/>
            <person name="Shulinski R.S."/>
            <person name="Bandarenka Y.V."/>
            <person name="Zhorov D.G."/>
            <person name="Warner D."/>
        </authorList>
    </citation>
    <scope>NUCLEOTIDE SEQUENCE [LARGE SCALE GENOMIC DNA]</scope>
    <source>
        <strain evidence="8">180601</strain>
        <tissue evidence="8">Whole Body</tissue>
    </source>
</reference>
<keyword evidence="4" id="KW-0862">Zinc</keyword>
<comment type="caution">
    <text evidence="8">The sequence shown here is derived from an EMBL/GenBank/DDBJ whole genome shotgun (WGS) entry which is preliminary data.</text>
</comment>
<dbReference type="SUPFAM" id="SSF57667">
    <property type="entry name" value="beta-beta-alpha zinc fingers"/>
    <property type="match status" value="2"/>
</dbReference>
<dbReference type="EMBL" id="VUJU01008419">
    <property type="protein sequence ID" value="KAF0730971.1"/>
    <property type="molecule type" value="Genomic_DNA"/>
</dbReference>
<feature type="domain" description="C2H2-type" evidence="7">
    <location>
        <begin position="116"/>
        <end position="143"/>
    </location>
</feature>
<feature type="non-terminal residue" evidence="8">
    <location>
        <position position="1"/>
    </location>
</feature>
<dbReference type="PANTHER" id="PTHR23235">
    <property type="entry name" value="KRUEPPEL-LIKE TRANSCRIPTION FACTOR"/>
    <property type="match status" value="1"/>
</dbReference>
<dbReference type="PROSITE" id="PS00028">
    <property type="entry name" value="ZINC_FINGER_C2H2_1"/>
    <property type="match status" value="3"/>
</dbReference>
<accession>A0A6G0WU34</accession>
<feature type="compositionally biased region" description="Basic and acidic residues" evidence="6">
    <location>
        <begin position="8"/>
        <end position="32"/>
    </location>
</feature>
<dbReference type="GO" id="GO:0000978">
    <property type="term" value="F:RNA polymerase II cis-regulatory region sequence-specific DNA binding"/>
    <property type="evidence" value="ECO:0007669"/>
    <property type="project" value="TreeGrafter"/>
</dbReference>